<dbReference type="InterPro" id="IPR040169">
    <property type="entry name" value="SUGP1/2"/>
</dbReference>
<evidence type="ECO:0000256" key="4">
    <source>
        <dbReference type="ARBA" id="ARBA00023242"/>
    </source>
</evidence>
<dbReference type="InterPro" id="IPR000467">
    <property type="entry name" value="G_patch_dom"/>
</dbReference>
<dbReference type="GO" id="GO:0005654">
    <property type="term" value="C:nucleoplasm"/>
    <property type="evidence" value="ECO:0007669"/>
    <property type="project" value="TreeGrafter"/>
</dbReference>
<keyword evidence="3" id="KW-0508">mRNA splicing</keyword>
<dbReference type="AlphaFoldDB" id="A0AAE1UQ94"/>
<evidence type="ECO:0000256" key="5">
    <source>
        <dbReference type="SAM" id="MobiDB-lite"/>
    </source>
</evidence>
<dbReference type="GO" id="GO:0006397">
    <property type="term" value="P:mRNA processing"/>
    <property type="evidence" value="ECO:0007669"/>
    <property type="project" value="UniProtKB-KW"/>
</dbReference>
<feature type="region of interest" description="Disordered" evidence="5">
    <location>
        <begin position="1"/>
        <end position="37"/>
    </location>
</feature>
<dbReference type="EMBL" id="JAWZYT010000230">
    <property type="protein sequence ID" value="KAK4326269.1"/>
    <property type="molecule type" value="Genomic_DNA"/>
</dbReference>
<keyword evidence="4" id="KW-0539">Nucleus</keyword>
<keyword evidence="8" id="KW-1185">Reference proteome</keyword>
<evidence type="ECO:0000313" key="8">
    <source>
        <dbReference type="Proteomes" id="UP001292094"/>
    </source>
</evidence>
<comment type="caution">
    <text evidence="7">The sequence shown here is derived from an EMBL/GenBank/DDBJ whole genome shotgun (WGS) entry which is preliminary data.</text>
</comment>
<evidence type="ECO:0000256" key="2">
    <source>
        <dbReference type="ARBA" id="ARBA00022664"/>
    </source>
</evidence>
<sequence>MDVVMGSKKRRSRWAHKTQQQQQQPPTPKTTTGGGGPLCLNVPANLLGMVGEGEHMQAIQGVMVTRLTRDNAVIISYAQKVFGSLDLSEGQWRQCEDQMKMNVVYQLLQAKKLEGERLERQGKVRYEYDSDEDIEGGTWEHKRRAMEMQETQAKAVELTNMAEGKHHIGDFLPPDELARFMEKYRAIKEGRDPDLSDYQDHKLTEDNVGYRMLKSMGWTEGMGLGAEGKGITTPVNQNGRPDSLADQDDEYDAYRKRMMLAYRFRPNPLNNPRRAYY</sequence>
<evidence type="ECO:0000256" key="3">
    <source>
        <dbReference type="ARBA" id="ARBA00023187"/>
    </source>
</evidence>
<comment type="subcellular location">
    <subcellularLocation>
        <location evidence="1">Nucleus</location>
    </subcellularLocation>
</comment>
<dbReference type="Pfam" id="PF01585">
    <property type="entry name" value="G-patch"/>
    <property type="match status" value="1"/>
</dbReference>
<dbReference type="GO" id="GO:0003723">
    <property type="term" value="F:RNA binding"/>
    <property type="evidence" value="ECO:0007669"/>
    <property type="project" value="TreeGrafter"/>
</dbReference>
<evidence type="ECO:0000313" key="7">
    <source>
        <dbReference type="EMBL" id="KAK4326269.1"/>
    </source>
</evidence>
<reference evidence="7" key="1">
    <citation type="submission" date="2023-11" db="EMBL/GenBank/DDBJ databases">
        <title>Genome assemblies of two species of porcelain crab, Petrolisthes cinctipes and Petrolisthes manimaculis (Anomura: Porcellanidae).</title>
        <authorList>
            <person name="Angst P."/>
        </authorList>
    </citation>
    <scope>NUCLEOTIDE SEQUENCE</scope>
    <source>
        <strain evidence="7">PB745_02</strain>
        <tissue evidence="7">Gill</tissue>
    </source>
</reference>
<keyword evidence="2" id="KW-0507">mRNA processing</keyword>
<accession>A0AAE1UQ94</accession>
<feature type="compositionally biased region" description="Basic residues" evidence="5">
    <location>
        <begin position="7"/>
        <end position="16"/>
    </location>
</feature>
<organism evidence="7 8">
    <name type="scientific">Petrolisthes manimaculis</name>
    <dbReference type="NCBI Taxonomy" id="1843537"/>
    <lineage>
        <taxon>Eukaryota</taxon>
        <taxon>Metazoa</taxon>
        <taxon>Ecdysozoa</taxon>
        <taxon>Arthropoda</taxon>
        <taxon>Crustacea</taxon>
        <taxon>Multicrustacea</taxon>
        <taxon>Malacostraca</taxon>
        <taxon>Eumalacostraca</taxon>
        <taxon>Eucarida</taxon>
        <taxon>Decapoda</taxon>
        <taxon>Pleocyemata</taxon>
        <taxon>Anomura</taxon>
        <taxon>Galatheoidea</taxon>
        <taxon>Porcellanidae</taxon>
        <taxon>Petrolisthes</taxon>
    </lineage>
</organism>
<dbReference type="PANTHER" id="PTHR23340:SF0">
    <property type="entry name" value="SURP AND G-PATCH DOMAIN-CONTAINING PROTEIN 1 ISOFORM X1"/>
    <property type="match status" value="1"/>
</dbReference>
<gene>
    <name evidence="7" type="ORF">Pmani_003200</name>
</gene>
<dbReference type="GO" id="GO:0008380">
    <property type="term" value="P:RNA splicing"/>
    <property type="evidence" value="ECO:0007669"/>
    <property type="project" value="UniProtKB-KW"/>
</dbReference>
<evidence type="ECO:0000259" key="6">
    <source>
        <dbReference type="PROSITE" id="PS50174"/>
    </source>
</evidence>
<protein>
    <recommendedName>
        <fullName evidence="6">G-patch domain-containing protein</fullName>
    </recommendedName>
</protein>
<dbReference type="PANTHER" id="PTHR23340">
    <property type="entry name" value="ARGININE/SERINE RICH SPLICING FACTOR SF4/14"/>
    <property type="match status" value="1"/>
</dbReference>
<name>A0AAE1UQ94_9EUCA</name>
<feature type="domain" description="G-patch" evidence="6">
    <location>
        <begin position="205"/>
        <end position="235"/>
    </location>
</feature>
<dbReference type="SMART" id="SM00443">
    <property type="entry name" value="G_patch"/>
    <property type="match status" value="1"/>
</dbReference>
<evidence type="ECO:0000256" key="1">
    <source>
        <dbReference type="ARBA" id="ARBA00004123"/>
    </source>
</evidence>
<dbReference type="PROSITE" id="PS50174">
    <property type="entry name" value="G_PATCH"/>
    <property type="match status" value="1"/>
</dbReference>
<proteinExistence type="predicted"/>
<dbReference type="Proteomes" id="UP001292094">
    <property type="component" value="Unassembled WGS sequence"/>
</dbReference>